<keyword evidence="1" id="KW-0732">Signal</keyword>
<accession>A0A6A6XKG0</accession>
<dbReference type="EMBL" id="MU001833">
    <property type="protein sequence ID" value="KAF2796355.1"/>
    <property type="molecule type" value="Genomic_DNA"/>
</dbReference>
<gene>
    <name evidence="2" type="ORF">K505DRAFT_335266</name>
</gene>
<dbReference type="OrthoDB" id="10401670at2759"/>
<dbReference type="AlphaFoldDB" id="A0A6A6XKG0"/>
<feature type="signal peptide" evidence="1">
    <location>
        <begin position="1"/>
        <end position="18"/>
    </location>
</feature>
<evidence type="ECO:0008006" key="4">
    <source>
        <dbReference type="Google" id="ProtNLM"/>
    </source>
</evidence>
<evidence type="ECO:0000256" key="1">
    <source>
        <dbReference type="SAM" id="SignalP"/>
    </source>
</evidence>
<keyword evidence="3" id="KW-1185">Reference proteome</keyword>
<proteinExistence type="predicted"/>
<evidence type="ECO:0000313" key="3">
    <source>
        <dbReference type="Proteomes" id="UP000799757"/>
    </source>
</evidence>
<organism evidence="2 3">
    <name type="scientific">Melanomma pulvis-pyrius CBS 109.77</name>
    <dbReference type="NCBI Taxonomy" id="1314802"/>
    <lineage>
        <taxon>Eukaryota</taxon>
        <taxon>Fungi</taxon>
        <taxon>Dikarya</taxon>
        <taxon>Ascomycota</taxon>
        <taxon>Pezizomycotina</taxon>
        <taxon>Dothideomycetes</taxon>
        <taxon>Pleosporomycetidae</taxon>
        <taxon>Pleosporales</taxon>
        <taxon>Melanommataceae</taxon>
        <taxon>Melanomma</taxon>
    </lineage>
</organism>
<evidence type="ECO:0000313" key="2">
    <source>
        <dbReference type="EMBL" id="KAF2796355.1"/>
    </source>
</evidence>
<dbReference type="Proteomes" id="UP000799757">
    <property type="component" value="Unassembled WGS sequence"/>
</dbReference>
<protein>
    <recommendedName>
        <fullName evidence="4">Lytic polysaccharide monooxygenase</fullName>
    </recommendedName>
</protein>
<feature type="chain" id="PRO_5025328528" description="Lytic polysaccharide monooxygenase" evidence="1">
    <location>
        <begin position="19"/>
        <end position="168"/>
    </location>
</feature>
<reference evidence="2" key="1">
    <citation type="journal article" date="2020" name="Stud. Mycol.">
        <title>101 Dothideomycetes genomes: a test case for predicting lifestyles and emergence of pathogens.</title>
        <authorList>
            <person name="Haridas S."/>
            <person name="Albert R."/>
            <person name="Binder M."/>
            <person name="Bloem J."/>
            <person name="Labutti K."/>
            <person name="Salamov A."/>
            <person name="Andreopoulos B."/>
            <person name="Baker S."/>
            <person name="Barry K."/>
            <person name="Bills G."/>
            <person name="Bluhm B."/>
            <person name="Cannon C."/>
            <person name="Castanera R."/>
            <person name="Culley D."/>
            <person name="Daum C."/>
            <person name="Ezra D."/>
            <person name="Gonzalez J."/>
            <person name="Henrissat B."/>
            <person name="Kuo A."/>
            <person name="Liang C."/>
            <person name="Lipzen A."/>
            <person name="Lutzoni F."/>
            <person name="Magnuson J."/>
            <person name="Mondo S."/>
            <person name="Nolan M."/>
            <person name="Ohm R."/>
            <person name="Pangilinan J."/>
            <person name="Park H.-J."/>
            <person name="Ramirez L."/>
            <person name="Alfaro M."/>
            <person name="Sun H."/>
            <person name="Tritt A."/>
            <person name="Yoshinaga Y."/>
            <person name="Zwiers L.-H."/>
            <person name="Turgeon B."/>
            <person name="Goodwin S."/>
            <person name="Spatafora J."/>
            <person name="Crous P."/>
            <person name="Grigoriev I."/>
        </authorList>
    </citation>
    <scope>NUCLEOTIDE SEQUENCE</scope>
    <source>
        <strain evidence="2">CBS 109.77</strain>
    </source>
</reference>
<name>A0A6A6XKG0_9PLEO</name>
<sequence>MKLLQSLGALVLIPETLARLYYPPILSPKKGDILAVGGDFTVIWERNATIPEGIKPENVANFTSQVRMGSLIPANPPQQPYDVAYLGWVLDELYPPPNPYPGWRQNFDFYRNMSRPDYTHSGIGWAQFNLNKYFCGSPGETYVIAWYDAFDPMEMSGGWTAVGDCWTG</sequence>